<dbReference type="RefSeq" id="WP_110309092.1">
    <property type="nucleotide sequence ID" value="NZ_QICL01000001.1"/>
</dbReference>
<sequence>MRTQYYFLGLLLAAFVVSISSCLQEERSIGGWNDSIKLSTRKADFSAAKDSVIITTKGTWWWVNDISVNGNYLIFNPIETEKENFAIHGDWFSIERCDNQKLIVRVSENRSSEDRNIKITLEAGDYFDYIDVNQLGKH</sequence>
<protein>
    <recommendedName>
        <fullName evidence="3">BACON domain-containing protein</fullName>
    </recommendedName>
</protein>
<gene>
    <name evidence="1" type="ORF">CLV62_101403</name>
</gene>
<evidence type="ECO:0000313" key="1">
    <source>
        <dbReference type="EMBL" id="PXV69134.1"/>
    </source>
</evidence>
<dbReference type="OrthoDB" id="1351904at2"/>
<evidence type="ECO:0008006" key="3">
    <source>
        <dbReference type="Google" id="ProtNLM"/>
    </source>
</evidence>
<dbReference type="AlphaFoldDB" id="A0A2V3PWG3"/>
<dbReference type="PROSITE" id="PS51257">
    <property type="entry name" value="PROKAR_LIPOPROTEIN"/>
    <property type="match status" value="1"/>
</dbReference>
<organism evidence="1 2">
    <name type="scientific">Dysgonomonas alginatilytica</name>
    <dbReference type="NCBI Taxonomy" id="1605892"/>
    <lineage>
        <taxon>Bacteria</taxon>
        <taxon>Pseudomonadati</taxon>
        <taxon>Bacteroidota</taxon>
        <taxon>Bacteroidia</taxon>
        <taxon>Bacteroidales</taxon>
        <taxon>Dysgonomonadaceae</taxon>
        <taxon>Dysgonomonas</taxon>
    </lineage>
</organism>
<accession>A0A2V3PWG3</accession>
<keyword evidence="2" id="KW-1185">Reference proteome</keyword>
<name>A0A2V3PWG3_9BACT</name>
<proteinExistence type="predicted"/>
<reference evidence="1 2" key="1">
    <citation type="submission" date="2018-03" db="EMBL/GenBank/DDBJ databases">
        <title>Genomic Encyclopedia of Archaeal and Bacterial Type Strains, Phase II (KMG-II): from individual species to whole genera.</title>
        <authorList>
            <person name="Goeker M."/>
        </authorList>
    </citation>
    <scope>NUCLEOTIDE SEQUENCE [LARGE SCALE GENOMIC DNA]</scope>
    <source>
        <strain evidence="1 2">DSM 100214</strain>
    </source>
</reference>
<dbReference type="Proteomes" id="UP000247973">
    <property type="component" value="Unassembled WGS sequence"/>
</dbReference>
<comment type="caution">
    <text evidence="1">The sequence shown here is derived from an EMBL/GenBank/DDBJ whole genome shotgun (WGS) entry which is preliminary data.</text>
</comment>
<evidence type="ECO:0000313" key="2">
    <source>
        <dbReference type="Proteomes" id="UP000247973"/>
    </source>
</evidence>
<dbReference type="EMBL" id="QICL01000001">
    <property type="protein sequence ID" value="PXV69134.1"/>
    <property type="molecule type" value="Genomic_DNA"/>
</dbReference>